<gene>
    <name evidence="1" type="ORF">HHI36_018473</name>
</gene>
<organism evidence="1 2">
    <name type="scientific">Cryptolaemus montrouzieri</name>
    <dbReference type="NCBI Taxonomy" id="559131"/>
    <lineage>
        <taxon>Eukaryota</taxon>
        <taxon>Metazoa</taxon>
        <taxon>Ecdysozoa</taxon>
        <taxon>Arthropoda</taxon>
        <taxon>Hexapoda</taxon>
        <taxon>Insecta</taxon>
        <taxon>Pterygota</taxon>
        <taxon>Neoptera</taxon>
        <taxon>Endopterygota</taxon>
        <taxon>Coleoptera</taxon>
        <taxon>Polyphaga</taxon>
        <taxon>Cucujiformia</taxon>
        <taxon>Coccinelloidea</taxon>
        <taxon>Coccinellidae</taxon>
        <taxon>Scymninae</taxon>
        <taxon>Scymnini</taxon>
        <taxon>Cryptolaemus</taxon>
    </lineage>
</organism>
<comment type="caution">
    <text evidence="1">The sequence shown here is derived from an EMBL/GenBank/DDBJ whole genome shotgun (WGS) entry which is preliminary data.</text>
</comment>
<name>A0ABD2P1A6_9CUCU</name>
<dbReference type="EMBL" id="JABFTP020000165">
    <property type="protein sequence ID" value="KAL3284315.1"/>
    <property type="molecule type" value="Genomic_DNA"/>
</dbReference>
<keyword evidence="2" id="KW-1185">Reference proteome</keyword>
<protein>
    <submittedName>
        <fullName evidence="1">Uncharacterized protein</fullName>
    </submittedName>
</protein>
<sequence length="195" mass="22825">MRAYYTVTNAGRDCIQYRARLHELWNHTRPDLPMDPHQLSDQVRSILRRNALSRAELEQLKVEVGTQMNKEPTDPIEPVIPMTPPRRRSTIYQLTRNEHIYMQQKKNVELVNSYVAVKITESVSLLETSHLVYCAATTVAILLDLPVRPFTHCQDLKPDQEPPWRKRLLKTINKIRTDISYIHIYLTTRNPSKNV</sequence>
<evidence type="ECO:0000313" key="1">
    <source>
        <dbReference type="EMBL" id="KAL3284315.1"/>
    </source>
</evidence>
<reference evidence="1 2" key="1">
    <citation type="journal article" date="2021" name="BMC Biol.">
        <title>Horizontally acquired antibacterial genes associated with adaptive radiation of ladybird beetles.</title>
        <authorList>
            <person name="Li H.S."/>
            <person name="Tang X.F."/>
            <person name="Huang Y.H."/>
            <person name="Xu Z.Y."/>
            <person name="Chen M.L."/>
            <person name="Du X.Y."/>
            <person name="Qiu B.Y."/>
            <person name="Chen P.T."/>
            <person name="Zhang W."/>
            <person name="Slipinski A."/>
            <person name="Escalona H.E."/>
            <person name="Waterhouse R.M."/>
            <person name="Zwick A."/>
            <person name="Pang H."/>
        </authorList>
    </citation>
    <scope>NUCLEOTIDE SEQUENCE [LARGE SCALE GENOMIC DNA]</scope>
    <source>
        <strain evidence="1">SYSU2018</strain>
    </source>
</reference>
<proteinExistence type="predicted"/>
<evidence type="ECO:0000313" key="2">
    <source>
        <dbReference type="Proteomes" id="UP001516400"/>
    </source>
</evidence>
<dbReference type="Proteomes" id="UP001516400">
    <property type="component" value="Unassembled WGS sequence"/>
</dbReference>
<dbReference type="AlphaFoldDB" id="A0ABD2P1A6"/>
<accession>A0ABD2P1A6</accession>